<gene>
    <name evidence="7" type="ORF">FHG85_07970</name>
</gene>
<evidence type="ECO:0000313" key="8">
    <source>
        <dbReference type="Proteomes" id="UP000500961"/>
    </source>
</evidence>
<feature type="domain" description="Peptidase M24 C-terminal" evidence="6">
    <location>
        <begin position="534"/>
        <end position="593"/>
    </location>
</feature>
<dbReference type="GO" id="GO:0005737">
    <property type="term" value="C:cytoplasm"/>
    <property type="evidence" value="ECO:0007669"/>
    <property type="project" value="UniProtKB-ARBA"/>
</dbReference>
<dbReference type="PANTHER" id="PTHR43763:SF6">
    <property type="entry name" value="XAA-PRO AMINOPEPTIDASE 1"/>
    <property type="match status" value="1"/>
</dbReference>
<dbReference type="InterPro" id="IPR029149">
    <property type="entry name" value="Creatin/AminoP/Spt16_N"/>
</dbReference>
<evidence type="ECO:0000259" key="5">
    <source>
        <dbReference type="Pfam" id="PF01321"/>
    </source>
</evidence>
<dbReference type="Gene3D" id="3.90.230.10">
    <property type="entry name" value="Creatinase/methionine aminopeptidase superfamily"/>
    <property type="match status" value="1"/>
</dbReference>
<dbReference type="Pfam" id="PF16189">
    <property type="entry name" value="Creatinase_N_2"/>
    <property type="match status" value="1"/>
</dbReference>
<organism evidence="7 8">
    <name type="scientific">Tenuifilum thalassicum</name>
    <dbReference type="NCBI Taxonomy" id="2590900"/>
    <lineage>
        <taxon>Bacteria</taxon>
        <taxon>Pseudomonadati</taxon>
        <taxon>Bacteroidota</taxon>
        <taxon>Bacteroidia</taxon>
        <taxon>Bacteroidales</taxon>
        <taxon>Tenuifilaceae</taxon>
        <taxon>Tenuifilum</taxon>
    </lineage>
</organism>
<dbReference type="InterPro" id="IPR036005">
    <property type="entry name" value="Creatinase/aminopeptidase-like"/>
</dbReference>
<dbReference type="PANTHER" id="PTHR43763">
    <property type="entry name" value="XAA-PRO AMINOPEPTIDASE 1"/>
    <property type="match status" value="1"/>
</dbReference>
<dbReference type="Pfam" id="PF16188">
    <property type="entry name" value="Peptidase_M24_C"/>
    <property type="match status" value="1"/>
</dbReference>
<dbReference type="Proteomes" id="UP000500961">
    <property type="component" value="Chromosome"/>
</dbReference>
<keyword evidence="7" id="KW-0031">Aminopeptidase</keyword>
<dbReference type="AlphaFoldDB" id="A0A7D4BKG8"/>
<evidence type="ECO:0000259" key="4">
    <source>
        <dbReference type="Pfam" id="PF00557"/>
    </source>
</evidence>
<feature type="domain" description="Creatinase N-terminal" evidence="5">
    <location>
        <begin position="8"/>
        <end position="132"/>
    </location>
</feature>
<evidence type="ECO:0000313" key="7">
    <source>
        <dbReference type="EMBL" id="QKG80199.1"/>
    </source>
</evidence>
<proteinExistence type="inferred from homology"/>
<evidence type="ECO:0000256" key="1">
    <source>
        <dbReference type="ARBA" id="ARBA00008766"/>
    </source>
</evidence>
<dbReference type="CDD" id="cd01085">
    <property type="entry name" value="APP"/>
    <property type="match status" value="1"/>
</dbReference>
<dbReference type="FunFam" id="3.40.350.10:FF:000003">
    <property type="entry name" value="Xaa-pro aminopeptidase P"/>
    <property type="match status" value="1"/>
</dbReference>
<dbReference type="Gene3D" id="3.40.350.10">
    <property type="entry name" value="Creatinase/prolidase N-terminal domain"/>
    <property type="match status" value="2"/>
</dbReference>
<dbReference type="InterPro" id="IPR033740">
    <property type="entry name" value="Pept_M24B"/>
</dbReference>
<keyword evidence="8" id="KW-1185">Reference proteome</keyword>
<evidence type="ECO:0000259" key="6">
    <source>
        <dbReference type="Pfam" id="PF16188"/>
    </source>
</evidence>
<dbReference type="Pfam" id="PF01321">
    <property type="entry name" value="Creatinase_N"/>
    <property type="match status" value="1"/>
</dbReference>
<dbReference type="InterPro" id="IPR000587">
    <property type="entry name" value="Creatinase_N"/>
</dbReference>
<reference evidence="7 8" key="1">
    <citation type="submission" date="2019-07" db="EMBL/GenBank/DDBJ databases">
        <title>Thalassofilum flectens gen. nov., sp. nov., a novel moderate thermophilic anaerobe from a shallow sea hot spring in Kunashir Island (Russia), representing a new family in the order Bacteroidales, and proposal of Thalassofilacea fam. nov.</title>
        <authorList>
            <person name="Kochetkova T.V."/>
            <person name="Podosokorskaya O.A."/>
            <person name="Novikov A."/>
            <person name="Elcheninov A.G."/>
            <person name="Toshchakov S.V."/>
            <person name="Kublanov I.V."/>
        </authorList>
    </citation>
    <scope>NUCLEOTIDE SEQUENCE [LARGE SCALE GENOMIC DNA]</scope>
    <source>
        <strain evidence="7 8">38-H</strain>
    </source>
</reference>
<accession>A0A7D4BKG8</accession>
<sequence>MSSNIPDRLNLLRKQMKKVGVDAYIVFHSDPHLSEYIPDYWKEREWLSGFTGSAGTLVVSKDKAALWTDSRYFIQAEMQLKGTGIELCKMGMPDTPDIQSWLALNLQPDSVVGCNGLLISVQNKKELNKSIKAKGFKAKFDIDLVGKIWQDRPSIPENEVYVHDIEFAKVSVQEKLGRIRKELLIRNATAYMMGSLDEICWTFNLRGSDIDYNPVFLSYAVVEEDKATLYVDESKLSDEVRQFLENEMVTIKPYDKIFSKLEKLKKKNRVVLDPSKVNYAIFSKIHKKVKIVEAPGLASTLKARKQTVEIEGIQDVMIQDGIAMVEFLYWLENSVGNEEITEITVAEKLLELRGKRKHFVSESFGSIVGYADHGAIVHYSATPETAYAIKPEGFLLVDSGGQYLNGTTDITRTIHLGTPTDEEKLDYTLVLQGMIRLSMAQFPRGTRGSQLDTYARMGLWERGLNYGHGTGHGVGYFLNVHEGPQQIRPENHLPIEQGMVMSNEPGIYKPNKYGIRIENLIACVEKQNTEFGSFLGFETLTLCPIDIKAVDVNLLNSKEKDWLNSYHQLVYSKLSPHLSDELSKWLKGKTKEI</sequence>
<dbReference type="InterPro" id="IPR050422">
    <property type="entry name" value="X-Pro_aminopeptidase_P"/>
</dbReference>
<protein>
    <submittedName>
        <fullName evidence="7">Aminopeptidase P family protein</fullName>
    </submittedName>
</protein>
<dbReference type="KEGG" id="ttz:FHG85_07970"/>
<dbReference type="GO" id="GO:0070006">
    <property type="term" value="F:metalloaminopeptidase activity"/>
    <property type="evidence" value="ECO:0007669"/>
    <property type="project" value="InterPro"/>
</dbReference>
<dbReference type="EMBL" id="CP041345">
    <property type="protein sequence ID" value="QKG80199.1"/>
    <property type="molecule type" value="Genomic_DNA"/>
</dbReference>
<name>A0A7D4BKG8_9BACT</name>
<evidence type="ECO:0000256" key="2">
    <source>
        <dbReference type="ARBA" id="ARBA00022723"/>
    </source>
</evidence>
<evidence type="ECO:0000256" key="3">
    <source>
        <dbReference type="ARBA" id="ARBA00022801"/>
    </source>
</evidence>
<dbReference type="InterPro" id="IPR032416">
    <property type="entry name" value="Peptidase_M24_C"/>
</dbReference>
<dbReference type="RefSeq" id="WP_173074714.1">
    <property type="nucleotide sequence ID" value="NZ_CP041345.1"/>
</dbReference>
<dbReference type="Pfam" id="PF00557">
    <property type="entry name" value="Peptidase_M24"/>
    <property type="match status" value="1"/>
</dbReference>
<feature type="domain" description="Peptidase M24" evidence="4">
    <location>
        <begin position="313"/>
        <end position="523"/>
    </location>
</feature>
<dbReference type="SUPFAM" id="SSF53092">
    <property type="entry name" value="Creatinase/prolidase N-terminal domain"/>
    <property type="match status" value="1"/>
</dbReference>
<keyword evidence="7" id="KW-0645">Protease</keyword>
<dbReference type="GO" id="GO:0046872">
    <property type="term" value="F:metal ion binding"/>
    <property type="evidence" value="ECO:0007669"/>
    <property type="project" value="UniProtKB-KW"/>
</dbReference>
<keyword evidence="2" id="KW-0479">Metal-binding</keyword>
<dbReference type="InterPro" id="IPR000994">
    <property type="entry name" value="Pept_M24"/>
</dbReference>
<keyword evidence="3" id="KW-0378">Hydrolase</keyword>
<comment type="similarity">
    <text evidence="1">Belongs to the peptidase M24B family.</text>
</comment>
<dbReference type="FunFam" id="3.90.230.10:FF:000009">
    <property type="entry name" value="xaa-Pro aminopeptidase 2"/>
    <property type="match status" value="1"/>
</dbReference>
<dbReference type="SUPFAM" id="SSF55920">
    <property type="entry name" value="Creatinase/aminopeptidase"/>
    <property type="match status" value="1"/>
</dbReference>